<keyword evidence="6" id="KW-0969">Cilium</keyword>
<dbReference type="Proteomes" id="UP000314011">
    <property type="component" value="Unassembled WGS sequence"/>
</dbReference>
<dbReference type="EMBL" id="VFFF01000001">
    <property type="protein sequence ID" value="TNY33862.1"/>
    <property type="molecule type" value="Genomic_DNA"/>
</dbReference>
<sequence>MSGIEALQNGTAARNAFAGAATEESSSISSDFETFLKMLTVQLENQDPLNPMDSAEYALQLATFSGVEQQVLTNDLLKAMTVQMGAAGLGEYASWVGRQARVESPVAYDGTAIPVVVEPPDGAEAAFLVARDDTGRELDRRLIDVADGEIQWRPDVALTEGTIVSFSVESVAEGEALDAVPAQVYARIEEVRVEPRGTAAVLPGGTVVPVDEITALRDG</sequence>
<keyword evidence="6" id="KW-0966">Cell projection</keyword>
<evidence type="ECO:0000256" key="5">
    <source>
        <dbReference type="RuleBase" id="RU362076"/>
    </source>
</evidence>
<name>A0A5C5GGJ5_9RHOB</name>
<comment type="similarity">
    <text evidence="1 5">Belongs to the FlgD family.</text>
</comment>
<evidence type="ECO:0000313" key="7">
    <source>
        <dbReference type="Proteomes" id="UP000314011"/>
    </source>
</evidence>
<dbReference type="RefSeq" id="WP_140194660.1">
    <property type="nucleotide sequence ID" value="NZ_CP065915.1"/>
</dbReference>
<keyword evidence="7" id="KW-1185">Reference proteome</keyword>
<keyword evidence="6" id="KW-0282">Flagellum</keyword>
<protein>
    <recommendedName>
        <fullName evidence="2 5">Basal-body rod modification protein FlgD</fullName>
    </recommendedName>
</protein>
<dbReference type="Pfam" id="PF03963">
    <property type="entry name" value="FlgD"/>
    <property type="match status" value="1"/>
</dbReference>
<dbReference type="GO" id="GO:0044781">
    <property type="term" value="P:bacterial-type flagellum organization"/>
    <property type="evidence" value="ECO:0007669"/>
    <property type="project" value="UniProtKB-UniRule"/>
</dbReference>
<keyword evidence="3 5" id="KW-1005">Bacterial flagellum biogenesis</keyword>
<evidence type="ECO:0000256" key="4">
    <source>
        <dbReference type="ARBA" id="ARBA00024746"/>
    </source>
</evidence>
<evidence type="ECO:0000256" key="3">
    <source>
        <dbReference type="ARBA" id="ARBA00022795"/>
    </source>
</evidence>
<comment type="function">
    <text evidence="4 5">Required for flagellar hook formation. May act as a scaffolding protein.</text>
</comment>
<reference evidence="6 7" key="1">
    <citation type="submission" date="2019-06" db="EMBL/GenBank/DDBJ databases">
        <title>Genome of new Rhodobacteraceae sp. SM1903.</title>
        <authorList>
            <person name="Ren X."/>
        </authorList>
    </citation>
    <scope>NUCLEOTIDE SEQUENCE [LARGE SCALE GENOMIC DNA]</scope>
    <source>
        <strain evidence="6 7">SM1903</strain>
    </source>
</reference>
<dbReference type="AlphaFoldDB" id="A0A5C5GGJ5"/>
<dbReference type="OrthoDB" id="9785233at2"/>
<evidence type="ECO:0000313" key="6">
    <source>
        <dbReference type="EMBL" id="TNY33862.1"/>
    </source>
</evidence>
<accession>A0A5C5GGJ5</accession>
<evidence type="ECO:0000256" key="2">
    <source>
        <dbReference type="ARBA" id="ARBA00016013"/>
    </source>
</evidence>
<evidence type="ECO:0000256" key="1">
    <source>
        <dbReference type="ARBA" id="ARBA00010577"/>
    </source>
</evidence>
<comment type="caution">
    <text evidence="6">The sequence shown here is derived from an EMBL/GenBank/DDBJ whole genome shotgun (WGS) entry which is preliminary data.</text>
</comment>
<dbReference type="InterPro" id="IPR005648">
    <property type="entry name" value="FlgD"/>
</dbReference>
<gene>
    <name evidence="6" type="primary">flgD</name>
    <name evidence="6" type="ORF">FHY64_11540</name>
</gene>
<organism evidence="6 7">
    <name type="scientific">Pelagovum pacificum</name>
    <dbReference type="NCBI Taxonomy" id="2588711"/>
    <lineage>
        <taxon>Bacteria</taxon>
        <taxon>Pseudomonadati</taxon>
        <taxon>Pseudomonadota</taxon>
        <taxon>Alphaproteobacteria</taxon>
        <taxon>Rhodobacterales</taxon>
        <taxon>Paracoccaceae</taxon>
        <taxon>Pelagovum</taxon>
    </lineage>
</organism>
<proteinExistence type="inferred from homology"/>